<dbReference type="EMBL" id="JTDE01000621">
    <property type="protein sequence ID" value="KAF7260760.1"/>
    <property type="molecule type" value="Genomic_DNA"/>
</dbReference>
<dbReference type="Gene3D" id="3.40.50.300">
    <property type="entry name" value="P-loop containing nucleotide triphosphate hydrolases"/>
    <property type="match status" value="1"/>
</dbReference>
<dbReference type="OrthoDB" id="19045at2759"/>
<dbReference type="Proteomes" id="UP000822476">
    <property type="component" value="Unassembled WGS sequence"/>
</dbReference>
<gene>
    <name evidence="1" type="ORF">EG68_01419</name>
</gene>
<comment type="caution">
    <text evidence="1">The sequence shown here is derived from an EMBL/GenBank/DDBJ whole genome shotgun (WGS) entry which is preliminary data.</text>
</comment>
<name>A0A8S9Z569_9TREM</name>
<accession>A0A8S9Z569</accession>
<reference evidence="1" key="1">
    <citation type="submission" date="2019-07" db="EMBL/GenBank/DDBJ databases">
        <title>Annotation for the trematode Paragonimus miyazaki's.</title>
        <authorList>
            <person name="Choi Y.-J."/>
        </authorList>
    </citation>
    <scope>NUCLEOTIDE SEQUENCE</scope>
    <source>
        <strain evidence="1">Japan</strain>
    </source>
</reference>
<evidence type="ECO:0000313" key="2">
    <source>
        <dbReference type="Proteomes" id="UP000822476"/>
    </source>
</evidence>
<sequence length="113" mass="12469">MSGITNGAAQATCVMYRLLRASLNVHANPKQMSPTALSRPIDLCIKSSQLKFRVLTDSAHKPIGPMVFNTLKSKYQPPTVQEGFTAIITLPFVLDQTHEHLNLYSLTDVSLVE</sequence>
<dbReference type="InterPro" id="IPR027417">
    <property type="entry name" value="P-loop_NTPase"/>
</dbReference>
<proteinExistence type="predicted"/>
<protein>
    <submittedName>
        <fullName evidence="1">Uncharacterized protein</fullName>
    </submittedName>
</protein>
<keyword evidence="2" id="KW-1185">Reference proteome</keyword>
<evidence type="ECO:0000313" key="1">
    <source>
        <dbReference type="EMBL" id="KAF7260760.1"/>
    </source>
</evidence>
<dbReference type="AlphaFoldDB" id="A0A8S9Z569"/>
<organism evidence="1 2">
    <name type="scientific">Paragonimus skrjabini miyazakii</name>
    <dbReference type="NCBI Taxonomy" id="59628"/>
    <lineage>
        <taxon>Eukaryota</taxon>
        <taxon>Metazoa</taxon>
        <taxon>Spiralia</taxon>
        <taxon>Lophotrochozoa</taxon>
        <taxon>Platyhelminthes</taxon>
        <taxon>Trematoda</taxon>
        <taxon>Digenea</taxon>
        <taxon>Plagiorchiida</taxon>
        <taxon>Troglotremata</taxon>
        <taxon>Troglotrematidae</taxon>
        <taxon>Paragonimus</taxon>
    </lineage>
</organism>